<accession>A0A4Z1PFD2</accession>
<sequence>MALHQLRFVDHPMFMHRKTTKKMRDRVCRRDWIINHHHKNKRTTSLVELIAMAGEELGVEHFVASKKQTTRMNRDASSATATEQGAPFQICLMAYNPPWSEPLTGDEERIRP</sequence>
<dbReference type="EMBL" id="SNSC02000009">
    <property type="protein sequence ID" value="TID21615.1"/>
    <property type="molecule type" value="Genomic_DNA"/>
</dbReference>
<name>A0A4Z1PFD2_9PEZI</name>
<protein>
    <submittedName>
        <fullName evidence="1">Uncharacterized protein</fullName>
    </submittedName>
</protein>
<dbReference type="Proteomes" id="UP000298493">
    <property type="component" value="Unassembled WGS sequence"/>
</dbReference>
<comment type="caution">
    <text evidence="1">The sequence shown here is derived from an EMBL/GenBank/DDBJ whole genome shotgun (WGS) entry which is preliminary data.</text>
</comment>
<keyword evidence="2" id="KW-1185">Reference proteome</keyword>
<evidence type="ECO:0000313" key="2">
    <source>
        <dbReference type="Proteomes" id="UP000298493"/>
    </source>
</evidence>
<gene>
    <name evidence="1" type="ORF">E6O75_ATG05010</name>
</gene>
<dbReference type="AlphaFoldDB" id="A0A4Z1PFD2"/>
<reference evidence="1 2" key="1">
    <citation type="submission" date="2019-04" db="EMBL/GenBank/DDBJ databases">
        <title>High contiguity whole genome sequence and gene annotation resource for two Venturia nashicola isolates.</title>
        <authorList>
            <person name="Prokchorchik M."/>
            <person name="Won K."/>
            <person name="Lee Y."/>
            <person name="Choi E.D."/>
            <person name="Segonzac C."/>
            <person name="Sohn K.H."/>
        </authorList>
    </citation>
    <scope>NUCLEOTIDE SEQUENCE [LARGE SCALE GENOMIC DNA]</scope>
    <source>
        <strain evidence="1 2">PRI2</strain>
    </source>
</reference>
<organism evidence="1 2">
    <name type="scientific">Venturia nashicola</name>
    <dbReference type="NCBI Taxonomy" id="86259"/>
    <lineage>
        <taxon>Eukaryota</taxon>
        <taxon>Fungi</taxon>
        <taxon>Dikarya</taxon>
        <taxon>Ascomycota</taxon>
        <taxon>Pezizomycotina</taxon>
        <taxon>Dothideomycetes</taxon>
        <taxon>Pleosporomycetidae</taxon>
        <taxon>Venturiales</taxon>
        <taxon>Venturiaceae</taxon>
        <taxon>Venturia</taxon>
    </lineage>
</organism>
<proteinExistence type="predicted"/>
<evidence type="ECO:0000313" key="1">
    <source>
        <dbReference type="EMBL" id="TID21615.1"/>
    </source>
</evidence>